<proteinExistence type="predicted"/>
<dbReference type="RefSeq" id="WP_264489820.1">
    <property type="nucleotide sequence ID" value="NZ_JAPDDT010000016.1"/>
</dbReference>
<dbReference type="InterPro" id="IPR036237">
    <property type="entry name" value="Xyl_isomerase-like_sf"/>
</dbReference>
<dbReference type="PANTHER" id="PTHR12110">
    <property type="entry name" value="HYDROXYPYRUVATE ISOMERASE"/>
    <property type="match status" value="1"/>
</dbReference>
<keyword evidence="3" id="KW-0413">Isomerase</keyword>
<evidence type="ECO:0000313" key="4">
    <source>
        <dbReference type="Proteomes" id="UP001320876"/>
    </source>
</evidence>
<keyword evidence="1" id="KW-0732">Signal</keyword>
<comment type="caution">
    <text evidence="3">The sequence shown here is derived from an EMBL/GenBank/DDBJ whole genome shotgun (WGS) entry which is preliminary data.</text>
</comment>
<dbReference type="InterPro" id="IPR013022">
    <property type="entry name" value="Xyl_isomerase-like_TIM-brl"/>
</dbReference>
<dbReference type="PANTHER" id="PTHR12110:SF21">
    <property type="entry name" value="XYLOSE ISOMERASE-LIKE TIM BARREL DOMAIN-CONTAINING PROTEIN"/>
    <property type="match status" value="1"/>
</dbReference>
<organism evidence="3 4">
    <name type="scientific">Luteolibacter arcticus</name>
    <dbReference type="NCBI Taxonomy" id="1581411"/>
    <lineage>
        <taxon>Bacteria</taxon>
        <taxon>Pseudomonadati</taxon>
        <taxon>Verrucomicrobiota</taxon>
        <taxon>Verrucomicrobiia</taxon>
        <taxon>Verrucomicrobiales</taxon>
        <taxon>Verrucomicrobiaceae</taxon>
        <taxon>Luteolibacter</taxon>
    </lineage>
</organism>
<dbReference type="EMBL" id="JAPDDT010000016">
    <property type="protein sequence ID" value="MCW1925713.1"/>
    <property type="molecule type" value="Genomic_DNA"/>
</dbReference>
<keyword evidence="4" id="KW-1185">Reference proteome</keyword>
<accession>A0ABT3GQH0</accession>
<dbReference type="GO" id="GO:0016853">
    <property type="term" value="F:isomerase activity"/>
    <property type="evidence" value="ECO:0007669"/>
    <property type="project" value="UniProtKB-KW"/>
</dbReference>
<dbReference type="Proteomes" id="UP001320876">
    <property type="component" value="Unassembled WGS sequence"/>
</dbReference>
<feature type="chain" id="PRO_5046669057" evidence="1">
    <location>
        <begin position="23"/>
        <end position="294"/>
    </location>
</feature>
<feature type="signal peptide" evidence="1">
    <location>
        <begin position="1"/>
        <end position="22"/>
    </location>
</feature>
<evidence type="ECO:0000256" key="1">
    <source>
        <dbReference type="SAM" id="SignalP"/>
    </source>
</evidence>
<dbReference type="SUPFAM" id="SSF51658">
    <property type="entry name" value="Xylose isomerase-like"/>
    <property type="match status" value="1"/>
</dbReference>
<dbReference type="InterPro" id="IPR050312">
    <property type="entry name" value="IolE/XylAMocC-like"/>
</dbReference>
<name>A0ABT3GQH0_9BACT</name>
<dbReference type="Gene3D" id="3.20.20.150">
    <property type="entry name" value="Divalent-metal-dependent TIM barrel enzymes"/>
    <property type="match status" value="1"/>
</dbReference>
<evidence type="ECO:0000259" key="2">
    <source>
        <dbReference type="Pfam" id="PF01261"/>
    </source>
</evidence>
<sequence length="294" mass="31835">MRRFLPSIVTFCLSLTCGPVIAGEAPREWSFFPFDNGVGRGVWPPAVQAETVRSLGYEGIHYNYLDPSDFAAKLTACNSAKVPIRAVYLYTFVDKPAEPYDPRFKEVIRMLKGSETIIWLTLRDGKRGKQDADAAKIVREIAALAAEADLKVSLYPHAGFYVASAEDAVRIADLVDLPNVGVSVNLCHELFAGNSGRLGEVLKAAAPRLNLVSINGASPIPGKGPTAWETLPLGSGSFDTANFLRQLRDIGYRGPVGHQFYAVAGDDREKLSKGITAWKRIKAELLGSGAAVEP</sequence>
<feature type="domain" description="Xylose isomerase-like TIM barrel" evidence="2">
    <location>
        <begin position="126"/>
        <end position="266"/>
    </location>
</feature>
<evidence type="ECO:0000313" key="3">
    <source>
        <dbReference type="EMBL" id="MCW1925713.1"/>
    </source>
</evidence>
<gene>
    <name evidence="3" type="ORF">OKA05_24355</name>
</gene>
<dbReference type="Pfam" id="PF01261">
    <property type="entry name" value="AP_endonuc_2"/>
    <property type="match status" value="1"/>
</dbReference>
<reference evidence="3 4" key="1">
    <citation type="submission" date="2022-10" db="EMBL/GenBank/DDBJ databases">
        <title>Luteolibacter arcticus strain CCTCC AB 2014275, whole genome shotgun sequencing project.</title>
        <authorList>
            <person name="Zhao G."/>
            <person name="Shen L."/>
        </authorList>
    </citation>
    <scope>NUCLEOTIDE SEQUENCE [LARGE SCALE GENOMIC DNA]</scope>
    <source>
        <strain evidence="3 4">CCTCC AB 2014275</strain>
    </source>
</reference>
<protein>
    <submittedName>
        <fullName evidence="3">Sugar phosphate isomerase/epimerase</fullName>
    </submittedName>
</protein>